<accession>A0A0K2UBN3</accession>
<name>A0A0K2UBN3_LEPSM</name>
<organism evidence="1">
    <name type="scientific">Lepeophtheirus salmonis</name>
    <name type="common">Salmon louse</name>
    <name type="synonym">Caligus salmonis</name>
    <dbReference type="NCBI Taxonomy" id="72036"/>
    <lineage>
        <taxon>Eukaryota</taxon>
        <taxon>Metazoa</taxon>
        <taxon>Ecdysozoa</taxon>
        <taxon>Arthropoda</taxon>
        <taxon>Crustacea</taxon>
        <taxon>Multicrustacea</taxon>
        <taxon>Hexanauplia</taxon>
        <taxon>Copepoda</taxon>
        <taxon>Siphonostomatoida</taxon>
        <taxon>Caligidae</taxon>
        <taxon>Lepeophtheirus</taxon>
    </lineage>
</organism>
<proteinExistence type="predicted"/>
<dbReference type="EMBL" id="HACA01018288">
    <property type="protein sequence ID" value="CDW35649.1"/>
    <property type="molecule type" value="Transcribed_RNA"/>
</dbReference>
<evidence type="ECO:0000313" key="1">
    <source>
        <dbReference type="EMBL" id="CDW35649.1"/>
    </source>
</evidence>
<reference evidence="1" key="1">
    <citation type="submission" date="2014-05" db="EMBL/GenBank/DDBJ databases">
        <authorList>
            <person name="Chronopoulou M."/>
        </authorList>
    </citation>
    <scope>NUCLEOTIDE SEQUENCE</scope>
    <source>
        <tissue evidence="1">Whole organism</tissue>
    </source>
</reference>
<dbReference type="AlphaFoldDB" id="A0A0K2UBN3"/>
<sequence>MTFLWTSVKGQNFSLGDVLGFEYLHILQSLYKSGAKPLSRTFGARPYGPFFLRSQGLNHIVHSGEGG</sequence>
<protein>
    <submittedName>
        <fullName evidence="1">Uncharacterized protein</fullName>
    </submittedName>
</protein>